<dbReference type="AlphaFoldDB" id="A0A9P6NFX1"/>
<protein>
    <submittedName>
        <fullName evidence="2">Uncharacterized protein</fullName>
    </submittedName>
</protein>
<dbReference type="EMBL" id="MU167323">
    <property type="protein sequence ID" value="KAG0143268.1"/>
    <property type="molecule type" value="Genomic_DNA"/>
</dbReference>
<dbReference type="OrthoDB" id="2507499at2759"/>
<proteinExistence type="predicted"/>
<keyword evidence="1" id="KW-0472">Membrane</keyword>
<accession>A0A9P6NFX1</accession>
<evidence type="ECO:0000313" key="2">
    <source>
        <dbReference type="EMBL" id="KAG0143268.1"/>
    </source>
</evidence>
<gene>
    <name evidence="2" type="ORF">CROQUDRAFT_96464</name>
</gene>
<evidence type="ECO:0000256" key="1">
    <source>
        <dbReference type="SAM" id="Phobius"/>
    </source>
</evidence>
<name>A0A9P6NFX1_9BASI</name>
<feature type="transmembrane region" description="Helical" evidence="1">
    <location>
        <begin position="159"/>
        <end position="177"/>
    </location>
</feature>
<dbReference type="Proteomes" id="UP000886653">
    <property type="component" value="Unassembled WGS sequence"/>
</dbReference>
<keyword evidence="1" id="KW-0812">Transmembrane</keyword>
<keyword evidence="1" id="KW-1133">Transmembrane helix</keyword>
<keyword evidence="3" id="KW-1185">Reference proteome</keyword>
<comment type="caution">
    <text evidence="2">The sequence shown here is derived from an EMBL/GenBank/DDBJ whole genome shotgun (WGS) entry which is preliminary data.</text>
</comment>
<reference evidence="2" key="1">
    <citation type="submission" date="2013-11" db="EMBL/GenBank/DDBJ databases">
        <title>Genome sequence of the fusiform rust pathogen reveals effectors for host alternation and coevolution with pine.</title>
        <authorList>
            <consortium name="DOE Joint Genome Institute"/>
            <person name="Smith K."/>
            <person name="Pendleton A."/>
            <person name="Kubisiak T."/>
            <person name="Anderson C."/>
            <person name="Salamov A."/>
            <person name="Aerts A."/>
            <person name="Riley R."/>
            <person name="Clum A."/>
            <person name="Lindquist E."/>
            <person name="Ence D."/>
            <person name="Campbell M."/>
            <person name="Kronenberg Z."/>
            <person name="Feau N."/>
            <person name="Dhillon B."/>
            <person name="Hamelin R."/>
            <person name="Burleigh J."/>
            <person name="Smith J."/>
            <person name="Yandell M."/>
            <person name="Nelson C."/>
            <person name="Grigoriev I."/>
            <person name="Davis J."/>
        </authorList>
    </citation>
    <scope>NUCLEOTIDE SEQUENCE</scope>
    <source>
        <strain evidence="2">G11</strain>
    </source>
</reference>
<evidence type="ECO:0000313" key="3">
    <source>
        <dbReference type="Proteomes" id="UP000886653"/>
    </source>
</evidence>
<sequence>MGHKSATYPLPPPSDDYHSRSIQQFVVLDNDPLTAGSSHVNIPLTNIHGMKIMEILDHDYILYIIGAMHTHGILYFTLDWFGNFDNQFNQLMAQFFLKVWKWGLRSNWFTVAAKEEAQRIHFDDVVLTAIFAKYFEYLKSNYKKLCKNTNALVMDQQKIMLSAALLQVCSLLFLIYAF</sequence>
<feature type="transmembrane region" description="Helical" evidence="1">
    <location>
        <begin position="60"/>
        <end position="78"/>
    </location>
</feature>
<organism evidence="2 3">
    <name type="scientific">Cronartium quercuum f. sp. fusiforme G11</name>
    <dbReference type="NCBI Taxonomy" id="708437"/>
    <lineage>
        <taxon>Eukaryota</taxon>
        <taxon>Fungi</taxon>
        <taxon>Dikarya</taxon>
        <taxon>Basidiomycota</taxon>
        <taxon>Pucciniomycotina</taxon>
        <taxon>Pucciniomycetes</taxon>
        <taxon>Pucciniales</taxon>
        <taxon>Coleosporiaceae</taxon>
        <taxon>Cronartium</taxon>
    </lineage>
</organism>